<evidence type="ECO:0000256" key="4">
    <source>
        <dbReference type="ARBA" id="ARBA00019623"/>
    </source>
</evidence>
<dbReference type="PROSITE" id="PS00609">
    <property type="entry name" value="GLYCOSYL_HYDROL_F32"/>
    <property type="match status" value="1"/>
</dbReference>
<evidence type="ECO:0000256" key="9">
    <source>
        <dbReference type="RuleBase" id="RU365015"/>
    </source>
</evidence>
<evidence type="ECO:0000259" key="10">
    <source>
        <dbReference type="Pfam" id="PF00251"/>
    </source>
</evidence>
<evidence type="ECO:0000256" key="1">
    <source>
        <dbReference type="ARBA" id="ARBA00004914"/>
    </source>
</evidence>
<dbReference type="InterPro" id="IPR013148">
    <property type="entry name" value="Glyco_hydro_32_N"/>
</dbReference>
<keyword evidence="9" id="KW-0119">Carbohydrate metabolism</keyword>
<dbReference type="InterPro" id="IPR001362">
    <property type="entry name" value="Glyco_hydro_32"/>
</dbReference>
<dbReference type="InterPro" id="IPR013189">
    <property type="entry name" value="Glyco_hydro_32_C"/>
</dbReference>
<dbReference type="Gene3D" id="2.60.120.560">
    <property type="entry name" value="Exo-inulinase, domain 1"/>
    <property type="match status" value="1"/>
</dbReference>
<dbReference type="InterPro" id="IPR018053">
    <property type="entry name" value="Glyco_hydro_32_AS"/>
</dbReference>
<dbReference type="AlphaFoldDB" id="A0A9D2QCJ0"/>
<dbReference type="InterPro" id="IPR023296">
    <property type="entry name" value="Glyco_hydro_beta-prop_sf"/>
</dbReference>
<dbReference type="InterPro" id="IPR006232">
    <property type="entry name" value="Suc6P_hydrolase"/>
</dbReference>
<evidence type="ECO:0000313" key="13">
    <source>
        <dbReference type="Proteomes" id="UP000823902"/>
    </source>
</evidence>
<dbReference type="Pfam" id="PF00251">
    <property type="entry name" value="Glyco_hydro_32N"/>
    <property type="match status" value="1"/>
</dbReference>
<gene>
    <name evidence="12" type="ORF">H9697_08435</name>
</gene>
<comment type="caution">
    <text evidence="12">The sequence shown here is derived from an EMBL/GenBank/DDBJ whole genome shotgun (WGS) entry which is preliminary data.</text>
</comment>
<comment type="similarity">
    <text evidence="2 8">Belongs to the glycosyl hydrolase 32 family.</text>
</comment>
<evidence type="ECO:0000256" key="5">
    <source>
        <dbReference type="ARBA" id="ARBA00022801"/>
    </source>
</evidence>
<dbReference type="GO" id="GO:0005975">
    <property type="term" value="P:carbohydrate metabolic process"/>
    <property type="evidence" value="ECO:0007669"/>
    <property type="project" value="InterPro"/>
</dbReference>
<dbReference type="Pfam" id="PF08244">
    <property type="entry name" value="Glyco_hydro_32C"/>
    <property type="match status" value="1"/>
</dbReference>
<dbReference type="PANTHER" id="PTHR43101">
    <property type="entry name" value="BETA-FRUCTOSIDASE"/>
    <property type="match status" value="1"/>
</dbReference>
<reference evidence="12" key="1">
    <citation type="journal article" date="2021" name="PeerJ">
        <title>Extensive microbial diversity within the chicken gut microbiome revealed by metagenomics and culture.</title>
        <authorList>
            <person name="Gilroy R."/>
            <person name="Ravi A."/>
            <person name="Getino M."/>
            <person name="Pursley I."/>
            <person name="Horton D.L."/>
            <person name="Alikhan N.F."/>
            <person name="Baker D."/>
            <person name="Gharbi K."/>
            <person name="Hall N."/>
            <person name="Watson M."/>
            <person name="Adriaenssens E.M."/>
            <person name="Foster-Nyarko E."/>
            <person name="Jarju S."/>
            <person name="Secka A."/>
            <person name="Antonio M."/>
            <person name="Oren A."/>
            <person name="Chaudhuri R.R."/>
            <person name="La Ragione R."/>
            <person name="Hildebrand F."/>
            <person name="Pallen M.J."/>
        </authorList>
    </citation>
    <scope>NUCLEOTIDE SEQUENCE</scope>
    <source>
        <strain evidence="12">CHK196-7946</strain>
    </source>
</reference>
<proteinExistence type="inferred from homology"/>
<dbReference type="Proteomes" id="UP000823902">
    <property type="component" value="Unassembled WGS sequence"/>
</dbReference>
<evidence type="ECO:0000259" key="11">
    <source>
        <dbReference type="Pfam" id="PF08244"/>
    </source>
</evidence>
<evidence type="ECO:0000256" key="6">
    <source>
        <dbReference type="ARBA" id="ARBA00023295"/>
    </source>
</evidence>
<dbReference type="NCBIfam" id="TIGR01322">
    <property type="entry name" value="scrB_fam"/>
    <property type="match status" value="1"/>
</dbReference>
<comment type="pathway">
    <text evidence="1 9">Glycan biosynthesis; sucrose metabolism.</text>
</comment>
<dbReference type="SMART" id="SM00640">
    <property type="entry name" value="Glyco_32"/>
    <property type="match status" value="1"/>
</dbReference>
<dbReference type="SUPFAM" id="SSF75005">
    <property type="entry name" value="Arabinanase/levansucrase/invertase"/>
    <property type="match status" value="1"/>
</dbReference>
<reference evidence="12" key="2">
    <citation type="submission" date="2021-04" db="EMBL/GenBank/DDBJ databases">
        <authorList>
            <person name="Gilroy R."/>
        </authorList>
    </citation>
    <scope>NUCLEOTIDE SEQUENCE</scope>
    <source>
        <strain evidence="12">CHK196-7946</strain>
    </source>
</reference>
<keyword evidence="5 8" id="KW-0378">Hydrolase</keyword>
<dbReference type="PANTHER" id="PTHR43101:SF1">
    <property type="entry name" value="BETA-FRUCTOSIDASE"/>
    <property type="match status" value="1"/>
</dbReference>
<feature type="domain" description="Glycosyl hydrolase family 32 N-terminal" evidence="10">
    <location>
        <begin position="30"/>
        <end position="340"/>
    </location>
</feature>
<evidence type="ECO:0000256" key="3">
    <source>
        <dbReference type="ARBA" id="ARBA00012758"/>
    </source>
</evidence>
<dbReference type="EC" id="3.2.1.26" evidence="3 8"/>
<comment type="catalytic activity">
    <reaction evidence="8">
        <text>Hydrolysis of terminal non-reducing beta-D-fructofuranoside residues in beta-D-fructofuranosides.</text>
        <dbReference type="EC" id="3.2.1.26"/>
    </reaction>
</comment>
<dbReference type="InterPro" id="IPR051214">
    <property type="entry name" value="GH32_Enzymes"/>
</dbReference>
<dbReference type="GO" id="GO:0004564">
    <property type="term" value="F:beta-fructofuranosidase activity"/>
    <property type="evidence" value="ECO:0007669"/>
    <property type="project" value="UniProtKB-EC"/>
</dbReference>
<evidence type="ECO:0000256" key="8">
    <source>
        <dbReference type="RuleBase" id="RU362110"/>
    </source>
</evidence>
<organism evidence="12 13">
    <name type="scientific">Candidatus Mediterraneibacter faecavium</name>
    <dbReference type="NCBI Taxonomy" id="2838668"/>
    <lineage>
        <taxon>Bacteria</taxon>
        <taxon>Bacillati</taxon>
        <taxon>Bacillota</taxon>
        <taxon>Clostridia</taxon>
        <taxon>Lachnospirales</taxon>
        <taxon>Lachnospiraceae</taxon>
        <taxon>Mediterraneibacter</taxon>
    </lineage>
</organism>
<dbReference type="Gene3D" id="2.115.10.20">
    <property type="entry name" value="Glycosyl hydrolase domain, family 43"/>
    <property type="match status" value="1"/>
</dbReference>
<dbReference type="GO" id="GO:0005737">
    <property type="term" value="C:cytoplasm"/>
    <property type="evidence" value="ECO:0007669"/>
    <property type="project" value="UniProtKB-SubCell"/>
</dbReference>
<dbReference type="InterPro" id="IPR013320">
    <property type="entry name" value="ConA-like_dom_sf"/>
</dbReference>
<evidence type="ECO:0000256" key="2">
    <source>
        <dbReference type="ARBA" id="ARBA00009902"/>
    </source>
</evidence>
<dbReference type="SUPFAM" id="SSF49899">
    <property type="entry name" value="Concanavalin A-like lectins/glucanases"/>
    <property type="match status" value="1"/>
</dbReference>
<protein>
    <recommendedName>
        <fullName evidence="4 8">Sucrose-6-phosphate hydrolase</fullName>
        <ecNumber evidence="3 8">3.2.1.26</ecNumber>
    </recommendedName>
    <alternativeName>
        <fullName evidence="7 9">Invertase</fullName>
    </alternativeName>
</protein>
<evidence type="ECO:0000256" key="7">
    <source>
        <dbReference type="ARBA" id="ARBA00033367"/>
    </source>
</evidence>
<evidence type="ECO:0000313" key="12">
    <source>
        <dbReference type="EMBL" id="HJC74955.1"/>
    </source>
</evidence>
<accession>A0A9D2QCJ0</accession>
<feature type="domain" description="Glycosyl hydrolase family 32 C-terminal" evidence="11">
    <location>
        <begin position="403"/>
        <end position="468"/>
    </location>
</feature>
<dbReference type="CDD" id="cd18623">
    <property type="entry name" value="GH32_ScrB-like"/>
    <property type="match status" value="1"/>
</dbReference>
<name>A0A9D2QCJ0_9FIRM</name>
<keyword evidence="6 8" id="KW-0326">Glycosidase</keyword>
<dbReference type="EMBL" id="DWVY01000044">
    <property type="protein sequence ID" value="HJC74955.1"/>
    <property type="molecule type" value="Genomic_DNA"/>
</dbReference>
<comment type="function">
    <text evidence="9">Enables the bacterium to metabolize sucrose as a sole carbon source.</text>
</comment>
<sequence>MTALTKDLIKLTAEAEKKADRDGKFRQKLHLMPPTGWLNDPNGLCQFNGVYHAFFQYSPFNAEGGVKMWGHYTSGDMIDWEYQGVMLYPDQPFDCSGVYSGCAFIEDGEMYLYYTGNVKLEDRDDYDYVNSGRESNTVLVTSADGMHFGRKKLLMTNRDYPADLTLHVRDPKVWKEGGIYYMLQGARTKADRGQALIFRSDDKINWTFHSHVETEEKFGYMWECPDYFEVDGKKILSASVQGLAGEEWKDRNVYQSGYFTVDGDILGEYSLSDYRLWDYGFDYYAPQSFEAEDGRRVQIGWMGMPDCEEYTNRTVEDGWQHCFTFPREVFVKDGIVRQRPIRELEARKKLSEETKNRLETKKYTTYEAYISNIKDSRFSAVLAEELSIRYENNEFIIEFINKRNNYASCGRTRRSVETDHVSDVRILADESSVEIFVNDGVYVFSTRYYPGEPGLRVDAEGAKIRVSELIVNAQSN</sequence>
<keyword evidence="9" id="KW-0963">Cytoplasm</keyword>
<comment type="subcellular location">
    <subcellularLocation>
        <location evidence="9">Cytoplasm</location>
    </subcellularLocation>
</comment>